<feature type="transmembrane region" description="Helical" evidence="1">
    <location>
        <begin position="137"/>
        <end position="155"/>
    </location>
</feature>
<dbReference type="Proteomes" id="UP000245634">
    <property type="component" value="Unassembled WGS sequence"/>
</dbReference>
<dbReference type="RefSeq" id="WP_109687399.1">
    <property type="nucleotide sequence ID" value="NZ_QGGL01000004.1"/>
</dbReference>
<evidence type="ECO:0000313" key="2">
    <source>
        <dbReference type="EMBL" id="PWK14961.1"/>
    </source>
</evidence>
<keyword evidence="3" id="KW-1185">Reference proteome</keyword>
<keyword evidence="1" id="KW-0472">Membrane</keyword>
<proteinExistence type="predicted"/>
<dbReference type="OrthoDB" id="2954219at2"/>
<keyword evidence="1" id="KW-0812">Transmembrane</keyword>
<organism evidence="2 3">
    <name type="scientific">Tumebacillus permanentifrigoris</name>
    <dbReference type="NCBI Taxonomy" id="378543"/>
    <lineage>
        <taxon>Bacteria</taxon>
        <taxon>Bacillati</taxon>
        <taxon>Bacillota</taxon>
        <taxon>Bacilli</taxon>
        <taxon>Bacillales</taxon>
        <taxon>Alicyclobacillaceae</taxon>
        <taxon>Tumebacillus</taxon>
    </lineage>
</organism>
<feature type="transmembrane region" description="Helical" evidence="1">
    <location>
        <begin position="453"/>
        <end position="473"/>
    </location>
</feature>
<feature type="transmembrane region" description="Helical" evidence="1">
    <location>
        <begin position="421"/>
        <end position="441"/>
    </location>
</feature>
<feature type="transmembrane region" description="Helical" evidence="1">
    <location>
        <begin position="389"/>
        <end position="409"/>
    </location>
</feature>
<evidence type="ECO:0000313" key="3">
    <source>
        <dbReference type="Proteomes" id="UP000245634"/>
    </source>
</evidence>
<evidence type="ECO:0000256" key="1">
    <source>
        <dbReference type="SAM" id="Phobius"/>
    </source>
</evidence>
<keyword evidence="1" id="KW-1133">Transmembrane helix</keyword>
<name>A0A316DXX2_9BACL</name>
<feature type="transmembrane region" description="Helical" evidence="1">
    <location>
        <begin position="9"/>
        <end position="27"/>
    </location>
</feature>
<feature type="transmembrane region" description="Helical" evidence="1">
    <location>
        <begin position="47"/>
        <end position="76"/>
    </location>
</feature>
<feature type="transmembrane region" description="Helical" evidence="1">
    <location>
        <begin position="274"/>
        <end position="290"/>
    </location>
</feature>
<feature type="transmembrane region" description="Helical" evidence="1">
    <location>
        <begin position="342"/>
        <end position="362"/>
    </location>
</feature>
<sequence>MYTSFGNQLYVLLHFSFALLLLMVWIPKWLFKLPANADRWMAGYLRIVFVYIVIGYVLVLLKLFEVLAILAVLGLYASRHYLKRTAQAARMNAFTAIGLMFYEALDVGFQLRQNWERLRARLTRKQVFERFRARPTATWWTTGALLLVLGVAAYLRFADALTQAAPAMSDGYVTLAWMKYIEQRVLFHDGIYPQGFHITLAYLHKFAAIDQLYVLKLTGPLNGVLTTYGLYFAVSRWTGNRWAGIAAAVLYGLAGVPLHGQDWIRQATTNSQEFAMVFVFPVFYFLAKYLQRGEREDLWTGAAGLSVIGLVHTLVFAYAGMGLAVVMFVGFVLSLRTMGRRVWNLTLVGAAAVVIALLPFGLGELLGRGLHGSSEEFLTSKVSVTLPDLHLWDGLALAALVPLVLAFLFRRKPFREKVFEFTAILIIAASFVLYYVAPTVTQSLVLATRTGSLWAMAIPFSVGLGLHALFLPLQRMRSLSVWQGIVCVGLVVVCVRQTQLELIDPYKMEWNHGVEQYLQIAEHNRPKTWAVISQNEGYSLVLGNGYHIYMKDFLDRYDPTLPPLTHYGWDQPDPNLPNEIYLYHEKQVFEVSTSNSVYTLLAPQYEQRKQENAKLEQWIETYKSHHAELEVFYEDETLCIYHLHKEEDTETKQQKLWGKSH</sequence>
<gene>
    <name evidence="2" type="ORF">C7459_104165</name>
</gene>
<dbReference type="AlphaFoldDB" id="A0A316DXX2"/>
<feature type="transmembrane region" description="Helical" evidence="1">
    <location>
        <begin position="310"/>
        <end position="335"/>
    </location>
</feature>
<protein>
    <recommendedName>
        <fullName evidence="4">Dolichyl-phosphate-mannose-protein mannosyltransferase</fullName>
    </recommendedName>
</protein>
<dbReference type="EMBL" id="QGGL01000004">
    <property type="protein sequence ID" value="PWK14961.1"/>
    <property type="molecule type" value="Genomic_DNA"/>
</dbReference>
<feature type="transmembrane region" description="Helical" evidence="1">
    <location>
        <begin position="88"/>
        <end position="105"/>
    </location>
</feature>
<reference evidence="2 3" key="1">
    <citation type="submission" date="2018-05" db="EMBL/GenBank/DDBJ databases">
        <title>Genomic Encyclopedia of Type Strains, Phase IV (KMG-IV): sequencing the most valuable type-strain genomes for metagenomic binning, comparative biology and taxonomic classification.</title>
        <authorList>
            <person name="Goeker M."/>
        </authorList>
    </citation>
    <scope>NUCLEOTIDE SEQUENCE [LARGE SCALE GENOMIC DNA]</scope>
    <source>
        <strain evidence="2 3">DSM 18773</strain>
    </source>
</reference>
<comment type="caution">
    <text evidence="2">The sequence shown here is derived from an EMBL/GenBank/DDBJ whole genome shotgun (WGS) entry which is preliminary data.</text>
</comment>
<accession>A0A316DXX2</accession>
<evidence type="ECO:0008006" key="4">
    <source>
        <dbReference type="Google" id="ProtNLM"/>
    </source>
</evidence>